<dbReference type="SMART" id="SM00871">
    <property type="entry name" value="AraC_E_bind"/>
    <property type="match status" value="1"/>
</dbReference>
<dbReference type="InterPro" id="IPR029441">
    <property type="entry name" value="Cass2"/>
</dbReference>
<organism evidence="2 3">
    <name type="scientific">Brevibacillus invocatus</name>
    <dbReference type="NCBI Taxonomy" id="173959"/>
    <lineage>
        <taxon>Bacteria</taxon>
        <taxon>Bacillati</taxon>
        <taxon>Bacillota</taxon>
        <taxon>Bacilli</taxon>
        <taxon>Bacillales</taxon>
        <taxon>Paenibacillaceae</taxon>
        <taxon>Brevibacillus</taxon>
    </lineage>
</organism>
<dbReference type="Gene3D" id="3.20.80.10">
    <property type="entry name" value="Regulatory factor, effector binding domain"/>
    <property type="match status" value="1"/>
</dbReference>
<dbReference type="InterPro" id="IPR011256">
    <property type="entry name" value="Reg_factor_effector_dom_sf"/>
</dbReference>
<reference evidence="2 3" key="1">
    <citation type="submission" date="2018-10" db="EMBL/GenBank/DDBJ databases">
        <title>Phylogenomics of Brevibacillus.</title>
        <authorList>
            <person name="Dunlap C."/>
        </authorList>
    </citation>
    <scope>NUCLEOTIDE SEQUENCE [LARGE SCALE GENOMIC DNA]</scope>
    <source>
        <strain evidence="2 3">JCM 12215</strain>
    </source>
</reference>
<dbReference type="Proteomes" id="UP000282028">
    <property type="component" value="Unassembled WGS sequence"/>
</dbReference>
<comment type="caution">
    <text evidence="2">The sequence shown here is derived from an EMBL/GenBank/DDBJ whole genome shotgun (WGS) entry which is preliminary data.</text>
</comment>
<dbReference type="InterPro" id="IPR010499">
    <property type="entry name" value="AraC_E-bd"/>
</dbReference>
<evidence type="ECO:0000313" key="3">
    <source>
        <dbReference type="Proteomes" id="UP000282028"/>
    </source>
</evidence>
<dbReference type="AlphaFoldDB" id="A0A3M8CIJ1"/>
<dbReference type="PANTHER" id="PTHR36444:SF2">
    <property type="entry name" value="TRANSCRIPTIONAL REGULATOR PROTEIN YOBU-RELATED"/>
    <property type="match status" value="1"/>
</dbReference>
<proteinExistence type="predicted"/>
<evidence type="ECO:0000259" key="1">
    <source>
        <dbReference type="SMART" id="SM00871"/>
    </source>
</evidence>
<evidence type="ECO:0000313" key="2">
    <source>
        <dbReference type="EMBL" id="RNB75586.1"/>
    </source>
</evidence>
<dbReference type="InterPro" id="IPR053182">
    <property type="entry name" value="YobU-like_regulator"/>
</dbReference>
<dbReference type="EMBL" id="RHHR01000010">
    <property type="protein sequence ID" value="RNB75586.1"/>
    <property type="molecule type" value="Genomic_DNA"/>
</dbReference>
<dbReference type="Pfam" id="PF14526">
    <property type="entry name" value="Cass2"/>
    <property type="match status" value="1"/>
</dbReference>
<feature type="domain" description="AraC effector-binding" evidence="1">
    <location>
        <begin position="1"/>
        <end position="132"/>
    </location>
</feature>
<dbReference type="PANTHER" id="PTHR36444">
    <property type="entry name" value="TRANSCRIPTIONAL REGULATOR PROTEIN YOBU-RELATED"/>
    <property type="match status" value="1"/>
</dbReference>
<gene>
    <name evidence="2" type="ORF">EDM52_06425</name>
</gene>
<protein>
    <submittedName>
        <fullName evidence="2">AraC family transcriptional regulator</fullName>
    </submittedName>
</protein>
<dbReference type="OrthoDB" id="9801008at2"/>
<accession>A0A3M8CIJ1</accession>
<keyword evidence="3" id="KW-1185">Reference proteome</keyword>
<name>A0A3M8CIJ1_9BACL</name>
<dbReference type="SUPFAM" id="SSF55136">
    <property type="entry name" value="Probable bacterial effector-binding domain"/>
    <property type="match status" value="1"/>
</dbReference>
<sequence>MNSVGVIPAQWDLFIREGALEPFPSRKSDTILAVYTEYETDETGSYTFGIGTEIAPTDPLPAGMTSYCVAEGTYVVFTTRKGPVSEIVVEAWAYIWEWSKTHKRAFLTDFEVYDERCIDPANSQVDIYISVLE</sequence>